<dbReference type="Pfam" id="PF13620">
    <property type="entry name" value="CarboxypepD_reg"/>
    <property type="match status" value="1"/>
</dbReference>
<sequence>MKKIASLILTITGICYGLYLAASPKISDGISDKITDNLSQFFIEDVKVTTAEPLTIPFFEDFNDAENFNAWTVNDVNTDAITWIHQPYGGWDESPSVAYSFGSNKGDDWLFSPTLQLEANKHYKLEFFTDFLYELQSFKVYVGASTDVADQTIEIIDIPQVLGDKYVDVMFTVPADGTYNLGFYCYSQHNPYSYLYIDNIRVSVAALIDAPAAVVDLTPVPGANGAVSMDLSWENPSVTYGGDALTEITSVDIYKDGATEPIVFTSNLTPGAAIVWNDADITSGEHTYKVVVNSAEGASLPVDINAFVGVDLPKGPETVEAVDNSGTISLNWSNPPALGMKEGWFDNSNITYRIVRQPGNLVLETNYSGNSYDDTSISSLANYKYEITSKNADGTGGTTSSKYLQVGKQVSLPFSEDFEDGSTMDLWTIINANEDEYAWKRNLIRGKGLPSCIGMETFFTGPTQDDWFISPSFNLEEGTLYRLCYDVKTNIYAGETWNVTIGKTNVPAAQVITLASYDNVSTGGMFYKDSLTFSAPYSGNFNLGFHLSSWQGDFTYFDNILLEKVFAQDIAVLSVKGNTAPTVGQATTNKVTIVNNGTDLIRNYTVQLVDADNNVLAESYNSRSLGIGIKRDFEFTWTPETEGYFPVKARVICESDEATGNNQSKLLDLEVQPDNMNVITIGEGKVVQNFIPIYPYNYTFSESVYQAELFNGFMGNINAIGYKVINGVENLNNEALQIFIGETDQTSLKNGWVPATEMQLVVDRRVEIPWGEFDWKLEFDQPYEYKGGNLVILVRNSGANNELGAFGLTFLASDAPSASSRYVNTYFKLDPYNPISTDGQFLSQVPNTMFYIDVENTGSLSGQVLAADGTTPLESASVHIDELNATVTTDADGYYEFAHVKPGAYSLTSSLLGYADQTNSVEVTNSNLTESDFSLTLLPVVTVSGKVEGNDLPGVGIANAEVKLRGYEYYTTVTDAEGNYTFENVYGGNTYEVEVEAPYYETYSEELTVSDASIDAHLISLVQEAAQALKVLGADRNTDALVRWDKAVYSFNLTKSTRYAYGIFGSNGSANYKVAHRYTTDEYEAYGIKQGMVIDKVRFYAHSIARFTIKIWQGDNGAELEVYSQEVVPELDAWNEVELDIPYVIDLSKNLLVGLDIVQNSGIAPITYDNGPNVVNGDAFYDGNQWTTGREITGGALNGNWNIEAICGANANDNPVVLNAAKLSSSKANTLEETVATEAANDSVDVSYFAKAINTESANVFATEAALENEKQPLGYNVYRLLNGQEADESSWVQLNTELITDTFFVDTNWQPLENDIYRFAVKSVYANDIISLPTFSNGVDKGKYAVVSAAVTTNGGSAEGAIVYLENNQFSYSGEVNADGTVQIPDVYFGTYNVRISKKGYVDYEQSDIIIDENTEDLGSFEILEDARAPRNVALTDYISSAEVRWEAPSDFANSWIHKDNGAFDNGIGLTSGGVMEVGVRYTSEELQEMSLGEGFAISRIRIFPATDGEYELKVWSGSLMYEEEIYSEAINVTPGEWNEFYLTTSVSIDNSKSYIIGYAVNHVAGNYPVGADIGPSVYGGDILKYGGNWFSFYEFTDGGFNLNWNIQAYCAYNGSATAPEVQLKKSTLYNNNTNTKPVLPNVDYRDVFAAGSNYQTSSLKVDEVPFAITYNVYRLAEADKETPANWTLLTDTPIAANSFTDNTWGDVAEGNYYYAVIAKYHNENYSVPEFSRVITKGAVSTVTFAISTNNGLSAENAAIVMTGTSDNTGIDYSLSADANGEAEQIEVPKGLFNISVQLEGFEPFELTNYKVDDDFEQINEVVLSEAVTIPLKVEATNSDVSATVNWLKPGSYMPEEGWMYWDNGEATNSIGSESGIVFSAAQRFTTDDLVNFKSKDLSITKVSFYFRSVDAAPSDADFQIRIWVGEQPELVYYQDVVDPVENAWNEVILDAPVFIDGTEEVWVGYECDDRTGYPAGVDAGPAVANKGALIFHEGEWYNLYDISNVNANWSIHAYCEEVSGTSSRPLGVVELQETKMKSSDFTPSLASQPIENGVSTHSDVKLENDDLRYVNGYQVWRLAQGDESNESAWTLLTVDAITETSYTDNEWSTLVDGEYLYAVKAVYESGNSEAAFSNVISTLTTGIDATENNEQISIYPIPNDGNFTMEVENPSGLTISNLKGGVVYEGQLVAGRNKISINVSSGVYIVQITNEKVNISRKIIIE</sequence>
<comment type="caution">
    <text evidence="2">The sequence shown here is derived from an EMBL/GenBank/DDBJ whole genome shotgun (WGS) entry which is preliminary data.</text>
</comment>
<dbReference type="SMART" id="SM00060">
    <property type="entry name" value="FN3"/>
    <property type="match status" value="3"/>
</dbReference>
<dbReference type="InterPro" id="IPR003961">
    <property type="entry name" value="FN3_dom"/>
</dbReference>
<dbReference type="RefSeq" id="WP_212216416.1">
    <property type="nucleotide sequence ID" value="NZ_JAGUCO010000008.1"/>
</dbReference>
<evidence type="ECO:0000259" key="1">
    <source>
        <dbReference type="PROSITE" id="PS50853"/>
    </source>
</evidence>
<dbReference type="SUPFAM" id="SSF49452">
    <property type="entry name" value="Starch-binding domain-like"/>
    <property type="match status" value="3"/>
</dbReference>
<dbReference type="Proteomes" id="UP000708576">
    <property type="component" value="Unassembled WGS sequence"/>
</dbReference>
<dbReference type="InterPro" id="IPR013783">
    <property type="entry name" value="Ig-like_fold"/>
</dbReference>
<protein>
    <submittedName>
        <fullName evidence="2">Carboxypeptidase regulatory-like domain-containing protein</fullName>
    </submittedName>
</protein>
<dbReference type="Gene3D" id="2.60.120.200">
    <property type="match status" value="2"/>
</dbReference>
<name>A0ABS5JWE2_9BACT</name>
<evidence type="ECO:0000313" key="2">
    <source>
        <dbReference type="EMBL" id="MBS2099173.1"/>
    </source>
</evidence>
<dbReference type="SUPFAM" id="SSF49265">
    <property type="entry name" value="Fibronectin type III"/>
    <property type="match status" value="1"/>
</dbReference>
<dbReference type="NCBIfam" id="TIGR04183">
    <property type="entry name" value="Por_Secre_tail"/>
    <property type="match status" value="1"/>
</dbReference>
<evidence type="ECO:0000313" key="3">
    <source>
        <dbReference type="Proteomes" id="UP000708576"/>
    </source>
</evidence>
<dbReference type="Gene3D" id="2.60.40.10">
    <property type="entry name" value="Immunoglobulins"/>
    <property type="match status" value="3"/>
</dbReference>
<feature type="domain" description="Fibronectin type-III" evidence="1">
    <location>
        <begin position="312"/>
        <end position="409"/>
    </location>
</feature>
<dbReference type="Pfam" id="PF18962">
    <property type="entry name" value="Por_Secre_tail"/>
    <property type="match status" value="1"/>
</dbReference>
<dbReference type="PROSITE" id="PS50853">
    <property type="entry name" value="FN3"/>
    <property type="match status" value="1"/>
</dbReference>
<proteinExistence type="predicted"/>
<dbReference type="EMBL" id="JAGUCO010000008">
    <property type="protein sequence ID" value="MBS2099173.1"/>
    <property type="molecule type" value="Genomic_DNA"/>
</dbReference>
<dbReference type="InterPro" id="IPR013784">
    <property type="entry name" value="Carb-bd-like_fold"/>
</dbReference>
<reference evidence="2 3" key="1">
    <citation type="journal article" date="2015" name="Int. J. Syst. Evol. Microbiol.">
        <title>Carboxylicivirga linearis sp. nov., isolated from a sea cucumber culture pond.</title>
        <authorList>
            <person name="Wang F.Q."/>
            <person name="Zhou Y.X."/>
            <person name="Lin X.Z."/>
            <person name="Chen G.J."/>
            <person name="Du Z.J."/>
        </authorList>
    </citation>
    <scope>NUCLEOTIDE SEQUENCE [LARGE SCALE GENOMIC DNA]</scope>
    <source>
        <strain evidence="2 3">FB218</strain>
    </source>
</reference>
<dbReference type="Pfam" id="PF13715">
    <property type="entry name" value="CarbopepD_reg_2"/>
    <property type="match status" value="1"/>
</dbReference>
<dbReference type="Gene3D" id="2.60.40.1120">
    <property type="entry name" value="Carboxypeptidase-like, regulatory domain"/>
    <property type="match status" value="3"/>
</dbReference>
<gene>
    <name evidence="2" type="ORF">KEM10_12850</name>
</gene>
<organism evidence="2 3">
    <name type="scientific">Carboxylicivirga linearis</name>
    <dbReference type="NCBI Taxonomy" id="1628157"/>
    <lineage>
        <taxon>Bacteria</taxon>
        <taxon>Pseudomonadati</taxon>
        <taxon>Bacteroidota</taxon>
        <taxon>Bacteroidia</taxon>
        <taxon>Marinilabiliales</taxon>
        <taxon>Marinilabiliaceae</taxon>
        <taxon>Carboxylicivirga</taxon>
    </lineage>
</organism>
<accession>A0ABS5JWE2</accession>
<dbReference type="InterPro" id="IPR036116">
    <property type="entry name" value="FN3_sf"/>
</dbReference>
<dbReference type="InterPro" id="IPR026444">
    <property type="entry name" value="Secre_tail"/>
</dbReference>
<keyword evidence="3" id="KW-1185">Reference proteome</keyword>